<evidence type="ECO:0000259" key="11">
    <source>
        <dbReference type="Pfam" id="PF13953"/>
    </source>
</evidence>
<dbReference type="Pfam" id="PF13954">
    <property type="entry name" value="PapC_N"/>
    <property type="match status" value="1"/>
</dbReference>
<keyword evidence="9" id="KW-1029">Fimbrium biogenesis</keyword>
<dbReference type="RefSeq" id="WP_073531695.1">
    <property type="nucleotide sequence ID" value="NZ_MJAO01000008.1"/>
</dbReference>
<evidence type="ECO:0000313" key="14">
    <source>
        <dbReference type="Proteomes" id="UP000185770"/>
    </source>
</evidence>
<protein>
    <submittedName>
        <fullName evidence="13">Fimbrial assembly protein</fullName>
    </submittedName>
</protein>
<dbReference type="OrthoDB" id="6554712at2"/>
<gene>
    <name evidence="13" type="ORF">BHU62_09325</name>
</gene>
<evidence type="ECO:0000256" key="10">
    <source>
        <dbReference type="SAM" id="SignalP"/>
    </source>
</evidence>
<dbReference type="Gene3D" id="2.60.40.2610">
    <property type="entry name" value="Outer membrane usher protein FimD, plug domain"/>
    <property type="match status" value="1"/>
</dbReference>
<feature type="domain" description="PapC N-terminal" evidence="12">
    <location>
        <begin position="34"/>
        <end position="179"/>
    </location>
</feature>
<feature type="signal peptide" evidence="10">
    <location>
        <begin position="1"/>
        <end position="29"/>
    </location>
</feature>
<keyword evidence="7 9" id="KW-0472">Membrane</keyword>
<feature type="chain" id="PRO_5012049820" evidence="10">
    <location>
        <begin position="30"/>
        <end position="854"/>
    </location>
</feature>
<name>A0A1Q4P122_SERMA</name>
<dbReference type="InterPro" id="IPR043142">
    <property type="entry name" value="PapC-like_C_sf"/>
</dbReference>
<feature type="domain" description="PapC-like C-terminal" evidence="11">
    <location>
        <begin position="755"/>
        <end position="813"/>
    </location>
</feature>
<evidence type="ECO:0000313" key="13">
    <source>
        <dbReference type="EMBL" id="OKB66834.1"/>
    </source>
</evidence>
<evidence type="ECO:0000256" key="8">
    <source>
        <dbReference type="ARBA" id="ARBA00023237"/>
    </source>
</evidence>
<evidence type="ECO:0000259" key="12">
    <source>
        <dbReference type="Pfam" id="PF13954"/>
    </source>
</evidence>
<dbReference type="Gene3D" id="2.60.40.2070">
    <property type="match status" value="1"/>
</dbReference>
<evidence type="ECO:0000256" key="3">
    <source>
        <dbReference type="ARBA" id="ARBA00022448"/>
    </source>
</evidence>
<dbReference type="NCBIfam" id="NF011812">
    <property type="entry name" value="PRK15284.1"/>
    <property type="match status" value="1"/>
</dbReference>
<dbReference type="InterPro" id="IPR025885">
    <property type="entry name" value="PapC_N"/>
</dbReference>
<evidence type="ECO:0000256" key="5">
    <source>
        <dbReference type="ARBA" id="ARBA00022692"/>
    </source>
</evidence>
<keyword evidence="5 9" id="KW-0812">Transmembrane</keyword>
<keyword evidence="4" id="KW-1134">Transmembrane beta strand</keyword>
<dbReference type="PANTHER" id="PTHR30451:SF10">
    <property type="entry name" value="OUTER MEMBRANE USHER PROTEIN YFCU-RELATED"/>
    <property type="match status" value="1"/>
</dbReference>
<dbReference type="Pfam" id="PF00577">
    <property type="entry name" value="Usher"/>
    <property type="match status" value="1"/>
</dbReference>
<comment type="subcellular location">
    <subcellularLocation>
        <location evidence="1 9">Cell outer membrane</location>
        <topology evidence="1 9">Multi-pass membrane protein</topology>
    </subcellularLocation>
</comment>
<keyword evidence="3 9" id="KW-0813">Transport</keyword>
<evidence type="ECO:0000256" key="2">
    <source>
        <dbReference type="ARBA" id="ARBA00008064"/>
    </source>
</evidence>
<evidence type="ECO:0000256" key="4">
    <source>
        <dbReference type="ARBA" id="ARBA00022452"/>
    </source>
</evidence>
<organism evidence="13 14">
    <name type="scientific">Serratia marcescens</name>
    <dbReference type="NCBI Taxonomy" id="615"/>
    <lineage>
        <taxon>Bacteria</taxon>
        <taxon>Pseudomonadati</taxon>
        <taxon>Pseudomonadota</taxon>
        <taxon>Gammaproteobacteria</taxon>
        <taxon>Enterobacterales</taxon>
        <taxon>Yersiniaceae</taxon>
        <taxon>Serratia</taxon>
    </lineage>
</organism>
<sequence>MGRVFSARYLAACGLLMGFPLCIPVPGWAAANVEFNTDVLDARDRATVDLSEFARAGYIMPGRYPMALRLNNQDLAEQTVTFLPPPSDPKGSEACLTPKMVNLLGLKASIKRQLTWWHQGQCLNLTSLKGSQARGDLGSGTLSLSVPQAYLEYVADDWDPPSRWDNGIPGVLFDYNLNALNTRQAQGRDSQSLSGNGTAGMNLGAWRLRADWQGQYDHTTGKANSTQQQWDWNRFYMYRAVAALRARLMLGENYLDSSLFDSFRFTGASLVSDDNMLPPNLRGYAPEVTGVAKTNAKVTISQQGRVLYETQVPAGPFLIQDLNAATTGTLDVKVTEQDGSVRTFQVNTGNVPYLTRPGLVRYTLSAGKPSTYRHEGKGPNFAAGEFSWGVNNGWSLYGGSLLAGEYNALSMGVGRDLLALGALSLDATQSRADLPMQGTRQGSSWRLSYSKRFDQYDSQVTFAGYRFSQRSFMSLPQYLDTRYRGQNVNNNKAQYTLSLSKQFTSLGVSAYVNYSHQTYWTRPPADNYSLSLSRYFDMGVFNNVSLNLSAYRTVFNNRRDDGMYMNITVPWGTAGSLSYNTQYARGGSSHSVGYYRRIDDNNAYSLSAGVGTQGTTTGSGYFTHDGDSAQIIANGSMQEGQYSSIGLSAQGGMTATAKGAALHRVNTLGGTRMMVDTDGVSGVPIRGYGGITRTNAFGKAVISDINSYYRNTVKIDVNHLADNVDALRSVVQGTLTQGAIGYRKFSVMAGEKAMATLRLPDGSAPPFGATVFNRNHIQTGIVNDDGSVWLTGIRAGESMAVRWHGRVQCQIHIPASLPATLTSNLLLPCRAQEAAVKSQSHFLNNREHKVKTTE</sequence>
<evidence type="ECO:0000256" key="9">
    <source>
        <dbReference type="RuleBase" id="RU003884"/>
    </source>
</evidence>
<dbReference type="GO" id="GO:0009297">
    <property type="term" value="P:pilus assembly"/>
    <property type="evidence" value="ECO:0007669"/>
    <property type="project" value="InterPro"/>
</dbReference>
<dbReference type="PANTHER" id="PTHR30451">
    <property type="entry name" value="OUTER MEMBRANE USHER PROTEIN"/>
    <property type="match status" value="1"/>
</dbReference>
<dbReference type="Gene3D" id="3.10.20.410">
    <property type="match status" value="1"/>
</dbReference>
<dbReference type="InterPro" id="IPR000015">
    <property type="entry name" value="Fimb_usher"/>
</dbReference>
<dbReference type="InterPro" id="IPR037224">
    <property type="entry name" value="PapC_N_sf"/>
</dbReference>
<reference evidence="13 14" key="1">
    <citation type="submission" date="2016-09" db="EMBL/GenBank/DDBJ databases">
        <title>Serratia marcescens MSU-97 and epiphytic antimycotic-producing bacteria.</title>
        <authorList>
            <person name="Matilla M.A."/>
        </authorList>
    </citation>
    <scope>NUCLEOTIDE SEQUENCE [LARGE SCALE GENOMIC DNA]</scope>
    <source>
        <strain evidence="13 14">MSU-97</strain>
    </source>
</reference>
<dbReference type="GO" id="GO:0009279">
    <property type="term" value="C:cell outer membrane"/>
    <property type="evidence" value="ECO:0007669"/>
    <property type="project" value="UniProtKB-SubCell"/>
</dbReference>
<dbReference type="Proteomes" id="UP000185770">
    <property type="component" value="Unassembled WGS sequence"/>
</dbReference>
<dbReference type="InterPro" id="IPR025949">
    <property type="entry name" value="PapC-like_C"/>
</dbReference>
<comment type="caution">
    <text evidence="13">The sequence shown here is derived from an EMBL/GenBank/DDBJ whole genome shotgun (WGS) entry which is preliminary data.</text>
</comment>
<dbReference type="InterPro" id="IPR018030">
    <property type="entry name" value="Fimbrial_membr_usher_CS"/>
</dbReference>
<dbReference type="PROSITE" id="PS01151">
    <property type="entry name" value="FIMBRIAL_USHER"/>
    <property type="match status" value="1"/>
</dbReference>
<evidence type="ECO:0000256" key="7">
    <source>
        <dbReference type="ARBA" id="ARBA00023136"/>
    </source>
</evidence>
<dbReference type="SUPFAM" id="SSF141729">
    <property type="entry name" value="FimD N-terminal domain-like"/>
    <property type="match status" value="1"/>
</dbReference>
<dbReference type="InterPro" id="IPR042186">
    <property type="entry name" value="FimD_plug_dom"/>
</dbReference>
<evidence type="ECO:0000256" key="1">
    <source>
        <dbReference type="ARBA" id="ARBA00004571"/>
    </source>
</evidence>
<dbReference type="AlphaFoldDB" id="A0A1Q4P122"/>
<dbReference type="EMBL" id="MJAO01000008">
    <property type="protein sequence ID" value="OKB66834.1"/>
    <property type="molecule type" value="Genomic_DNA"/>
</dbReference>
<comment type="similarity">
    <text evidence="2 9">Belongs to the fimbrial export usher family.</text>
</comment>
<keyword evidence="6 10" id="KW-0732">Signal</keyword>
<dbReference type="Pfam" id="PF13953">
    <property type="entry name" value="PapC_C"/>
    <property type="match status" value="1"/>
</dbReference>
<evidence type="ECO:0000256" key="6">
    <source>
        <dbReference type="ARBA" id="ARBA00022729"/>
    </source>
</evidence>
<accession>A0A1Q4P122</accession>
<dbReference type="GO" id="GO:0015473">
    <property type="term" value="F:fimbrial usher porin activity"/>
    <property type="evidence" value="ECO:0007669"/>
    <property type="project" value="InterPro"/>
</dbReference>
<proteinExistence type="inferred from homology"/>
<dbReference type="Gene3D" id="2.60.40.3110">
    <property type="match status" value="1"/>
</dbReference>
<keyword evidence="8 9" id="KW-0998">Cell outer membrane</keyword>